<proteinExistence type="predicted"/>
<comment type="caution">
    <text evidence="2">The sequence shown here is derived from an EMBL/GenBank/DDBJ whole genome shotgun (WGS) entry which is preliminary data.</text>
</comment>
<keyword evidence="1" id="KW-0812">Transmembrane</keyword>
<accession>A0AAW1I9T4</accession>
<dbReference type="SUPFAM" id="SSF49265">
    <property type="entry name" value="Fibronectin type III"/>
    <property type="match status" value="1"/>
</dbReference>
<protein>
    <recommendedName>
        <fullName evidence="4">Fibronectin type-III domain-containing protein</fullName>
    </recommendedName>
</protein>
<keyword evidence="3" id="KW-1185">Reference proteome</keyword>
<sequence>MPTTERCARISKIVAYSSIILLIIALLVVTILSVLPNYIDDTECSEFTYPPNEMSYAHYGDGTVEVSWNIDPIDVRCGVAYNLTFIYEVAPQNQQISDLLIYEVQDLLYITWQKPQNLMGCPVTYYISYSSSLVDESTYTDIIEVRIPLDKFCFRLSIKIEVLVDWKHNSITPHEYYTTPNVENFRVDDRTESNIVLRWDPHPKGERCFLLYKIVRIINEEELEVVETRLNSYTFKFNYCEDTRFIITAFSSNSESEPVAIDATQCT</sequence>
<feature type="transmembrane region" description="Helical" evidence="1">
    <location>
        <begin position="13"/>
        <end position="35"/>
    </location>
</feature>
<name>A0AAW1I9T4_POPJA</name>
<evidence type="ECO:0000313" key="2">
    <source>
        <dbReference type="EMBL" id="KAK9685969.1"/>
    </source>
</evidence>
<dbReference type="InterPro" id="IPR036116">
    <property type="entry name" value="FN3_sf"/>
</dbReference>
<dbReference type="CDD" id="cd00063">
    <property type="entry name" value="FN3"/>
    <property type="match status" value="1"/>
</dbReference>
<keyword evidence="1" id="KW-0472">Membrane</keyword>
<gene>
    <name evidence="2" type="ORF">QE152_g37538</name>
</gene>
<dbReference type="Proteomes" id="UP001458880">
    <property type="component" value="Unassembled WGS sequence"/>
</dbReference>
<evidence type="ECO:0008006" key="4">
    <source>
        <dbReference type="Google" id="ProtNLM"/>
    </source>
</evidence>
<dbReference type="EMBL" id="JASPKY010000736">
    <property type="protein sequence ID" value="KAK9685969.1"/>
    <property type="molecule type" value="Genomic_DNA"/>
</dbReference>
<evidence type="ECO:0000256" key="1">
    <source>
        <dbReference type="SAM" id="Phobius"/>
    </source>
</evidence>
<dbReference type="AlphaFoldDB" id="A0AAW1I9T4"/>
<evidence type="ECO:0000313" key="3">
    <source>
        <dbReference type="Proteomes" id="UP001458880"/>
    </source>
</evidence>
<reference evidence="2 3" key="1">
    <citation type="journal article" date="2024" name="BMC Genomics">
        <title>De novo assembly and annotation of Popillia japonica's genome with initial clues to its potential as an invasive pest.</title>
        <authorList>
            <person name="Cucini C."/>
            <person name="Boschi S."/>
            <person name="Funari R."/>
            <person name="Cardaioli E."/>
            <person name="Iannotti N."/>
            <person name="Marturano G."/>
            <person name="Paoli F."/>
            <person name="Bruttini M."/>
            <person name="Carapelli A."/>
            <person name="Frati F."/>
            <person name="Nardi F."/>
        </authorList>
    </citation>
    <scope>NUCLEOTIDE SEQUENCE [LARGE SCALE GENOMIC DNA]</scope>
    <source>
        <strain evidence="2">DMR45628</strain>
    </source>
</reference>
<dbReference type="InterPro" id="IPR003961">
    <property type="entry name" value="FN3_dom"/>
</dbReference>
<organism evidence="2 3">
    <name type="scientific">Popillia japonica</name>
    <name type="common">Japanese beetle</name>
    <dbReference type="NCBI Taxonomy" id="7064"/>
    <lineage>
        <taxon>Eukaryota</taxon>
        <taxon>Metazoa</taxon>
        <taxon>Ecdysozoa</taxon>
        <taxon>Arthropoda</taxon>
        <taxon>Hexapoda</taxon>
        <taxon>Insecta</taxon>
        <taxon>Pterygota</taxon>
        <taxon>Neoptera</taxon>
        <taxon>Endopterygota</taxon>
        <taxon>Coleoptera</taxon>
        <taxon>Polyphaga</taxon>
        <taxon>Scarabaeiformia</taxon>
        <taxon>Scarabaeidae</taxon>
        <taxon>Rutelinae</taxon>
        <taxon>Popillia</taxon>
    </lineage>
</organism>
<keyword evidence="1" id="KW-1133">Transmembrane helix</keyword>